<keyword evidence="2" id="KW-1185">Reference proteome</keyword>
<accession>A0A8H4VYQ2</accession>
<dbReference type="OrthoDB" id="75169at2759"/>
<dbReference type="SUPFAM" id="SSF54506">
    <property type="entry name" value="Diaminopimelate epimerase-like"/>
    <property type="match status" value="1"/>
</dbReference>
<reference evidence="1 2" key="1">
    <citation type="submission" date="2020-03" db="EMBL/GenBank/DDBJ databases">
        <title>Draft Genome Sequence of Cudoniella acicularis.</title>
        <authorList>
            <person name="Buettner E."/>
            <person name="Kellner H."/>
        </authorList>
    </citation>
    <scope>NUCLEOTIDE SEQUENCE [LARGE SCALE GENOMIC DNA]</scope>
    <source>
        <strain evidence="1 2">DSM 108380</strain>
    </source>
</reference>
<comment type="caution">
    <text evidence="1">The sequence shown here is derived from an EMBL/GenBank/DDBJ whole genome shotgun (WGS) entry which is preliminary data.</text>
</comment>
<dbReference type="Gene3D" id="3.10.310.10">
    <property type="entry name" value="Diaminopimelate Epimerase, Chain A, domain 1"/>
    <property type="match status" value="1"/>
</dbReference>
<dbReference type="GO" id="GO:0003824">
    <property type="term" value="F:catalytic activity"/>
    <property type="evidence" value="ECO:0007669"/>
    <property type="project" value="InterPro"/>
</dbReference>
<dbReference type="Proteomes" id="UP000566819">
    <property type="component" value="Unassembled WGS sequence"/>
</dbReference>
<protein>
    <submittedName>
        <fullName evidence="1">Uncharacterized protein</fullName>
    </submittedName>
</protein>
<gene>
    <name evidence="1" type="ORF">G7Y89_g13425</name>
</gene>
<proteinExistence type="predicted"/>
<name>A0A8H4VYQ2_9HELO</name>
<dbReference type="EMBL" id="JAAMPI010001565">
    <property type="protein sequence ID" value="KAF4624749.1"/>
    <property type="molecule type" value="Genomic_DNA"/>
</dbReference>
<evidence type="ECO:0000313" key="2">
    <source>
        <dbReference type="Proteomes" id="UP000566819"/>
    </source>
</evidence>
<sequence>MRQPSIDIFTPHAEDPFAGHPTIGTAWYLLHLQKQLRTVALLEKTGWVPISVDGNSVKADVPQDFHLHNVTFTSELTSERASCVSIVNGMTFILVALSDLPTLAKASKNLQGTYDASPLD</sequence>
<dbReference type="InterPro" id="IPR003719">
    <property type="entry name" value="Phenazine_PhzF-like"/>
</dbReference>
<evidence type="ECO:0000313" key="1">
    <source>
        <dbReference type="EMBL" id="KAF4624749.1"/>
    </source>
</evidence>
<dbReference type="Pfam" id="PF02567">
    <property type="entry name" value="PhzC-PhzF"/>
    <property type="match status" value="1"/>
</dbReference>
<dbReference type="AlphaFoldDB" id="A0A8H4VYQ2"/>
<organism evidence="1 2">
    <name type="scientific">Cudoniella acicularis</name>
    <dbReference type="NCBI Taxonomy" id="354080"/>
    <lineage>
        <taxon>Eukaryota</taxon>
        <taxon>Fungi</taxon>
        <taxon>Dikarya</taxon>
        <taxon>Ascomycota</taxon>
        <taxon>Pezizomycotina</taxon>
        <taxon>Leotiomycetes</taxon>
        <taxon>Helotiales</taxon>
        <taxon>Tricladiaceae</taxon>
        <taxon>Cudoniella</taxon>
    </lineage>
</organism>